<dbReference type="EMBL" id="LT840184">
    <property type="protein sequence ID" value="SMF65485.1"/>
    <property type="molecule type" value="Genomic_DNA"/>
</dbReference>
<accession>A0A1X7G7S8</accession>
<dbReference type="STRING" id="1313296.SAMN05661091_0170"/>
<proteinExistence type="predicted"/>
<organism evidence="1 2">
    <name type="scientific">Paenibacillus uliginis N3/975</name>
    <dbReference type="NCBI Taxonomy" id="1313296"/>
    <lineage>
        <taxon>Bacteria</taxon>
        <taxon>Bacillati</taxon>
        <taxon>Bacillota</taxon>
        <taxon>Bacilli</taxon>
        <taxon>Bacillales</taxon>
        <taxon>Paenibacillaceae</taxon>
        <taxon>Paenibacillus</taxon>
    </lineage>
</organism>
<dbReference type="AlphaFoldDB" id="A0A1X7G7S8"/>
<name>A0A1X7G7S8_9BACL</name>
<reference evidence="1 2" key="1">
    <citation type="submission" date="2017-04" db="EMBL/GenBank/DDBJ databases">
        <authorList>
            <person name="Afonso C.L."/>
            <person name="Miller P.J."/>
            <person name="Scott M.A."/>
            <person name="Spackman E."/>
            <person name="Goraichik I."/>
            <person name="Dimitrov K.M."/>
            <person name="Suarez D.L."/>
            <person name="Swayne D.E."/>
        </authorList>
    </citation>
    <scope>NUCLEOTIDE SEQUENCE [LARGE SCALE GENOMIC DNA]</scope>
    <source>
        <strain evidence="1 2">N3/975</strain>
    </source>
</reference>
<protein>
    <submittedName>
        <fullName evidence="1">Uncharacterized protein</fullName>
    </submittedName>
</protein>
<evidence type="ECO:0000313" key="1">
    <source>
        <dbReference type="EMBL" id="SMF65485.1"/>
    </source>
</evidence>
<keyword evidence="2" id="KW-1185">Reference proteome</keyword>
<dbReference type="Proteomes" id="UP000192940">
    <property type="component" value="Chromosome I"/>
</dbReference>
<gene>
    <name evidence="1" type="ORF">SAMN05661091_0170</name>
</gene>
<sequence>MVLKDLTVHTNDIFTAFTKVGYRKYVSVIKFDALWVTKRERVISNQEGVVLCRIQKLSLQVVQV</sequence>
<evidence type="ECO:0000313" key="2">
    <source>
        <dbReference type="Proteomes" id="UP000192940"/>
    </source>
</evidence>